<dbReference type="FunFam" id="1.20.1250.20:FF:000011">
    <property type="entry name" value="MFS multidrug transporter, putative"/>
    <property type="match status" value="1"/>
</dbReference>
<proteinExistence type="inferred from homology"/>
<keyword evidence="4 7" id="KW-1133">Transmembrane helix</keyword>
<dbReference type="InterPro" id="IPR011701">
    <property type="entry name" value="MFS"/>
</dbReference>
<evidence type="ECO:0000313" key="10">
    <source>
        <dbReference type="Proteomes" id="UP000078237"/>
    </source>
</evidence>
<dbReference type="OrthoDB" id="5296287at2759"/>
<feature type="transmembrane region" description="Helical" evidence="7">
    <location>
        <begin position="125"/>
        <end position="145"/>
    </location>
</feature>
<dbReference type="PROSITE" id="PS50850">
    <property type="entry name" value="MFS"/>
    <property type="match status" value="1"/>
</dbReference>
<protein>
    <submittedName>
        <fullName evidence="9">Transporter mfs2</fullName>
    </submittedName>
</protein>
<keyword evidence="10" id="KW-1185">Reference proteome</keyword>
<accession>A0A175WBY8</accession>
<feature type="transmembrane region" description="Helical" evidence="7">
    <location>
        <begin position="417"/>
        <end position="440"/>
    </location>
</feature>
<evidence type="ECO:0000256" key="6">
    <source>
        <dbReference type="SAM" id="MobiDB-lite"/>
    </source>
</evidence>
<feature type="domain" description="Major facilitator superfamily (MFS) profile" evidence="8">
    <location>
        <begin position="52"/>
        <end position="478"/>
    </location>
</feature>
<gene>
    <name evidence="9" type="ORF">MMYC01_201599</name>
</gene>
<feature type="region of interest" description="Disordered" evidence="6">
    <location>
        <begin position="1"/>
        <end position="24"/>
    </location>
</feature>
<feature type="transmembrane region" description="Helical" evidence="7">
    <location>
        <begin position="319"/>
        <end position="338"/>
    </location>
</feature>
<dbReference type="VEuPathDB" id="FungiDB:MMYC01_201599"/>
<dbReference type="SUPFAM" id="SSF103473">
    <property type="entry name" value="MFS general substrate transporter"/>
    <property type="match status" value="1"/>
</dbReference>
<dbReference type="Pfam" id="PF07690">
    <property type="entry name" value="MFS_1"/>
    <property type="match status" value="1"/>
</dbReference>
<feature type="transmembrane region" description="Helical" evidence="7">
    <location>
        <begin position="452"/>
        <end position="472"/>
    </location>
</feature>
<evidence type="ECO:0000256" key="2">
    <source>
        <dbReference type="ARBA" id="ARBA00008335"/>
    </source>
</evidence>
<keyword evidence="3 7" id="KW-0812">Transmembrane</keyword>
<dbReference type="InterPro" id="IPR036259">
    <property type="entry name" value="MFS_trans_sf"/>
</dbReference>
<feature type="compositionally biased region" description="Polar residues" evidence="6">
    <location>
        <begin position="8"/>
        <end position="24"/>
    </location>
</feature>
<feature type="transmembrane region" description="Helical" evidence="7">
    <location>
        <begin position="359"/>
        <end position="378"/>
    </location>
</feature>
<comment type="similarity">
    <text evidence="2">Belongs to the major facilitator superfamily.</text>
</comment>
<feature type="transmembrane region" description="Helical" evidence="7">
    <location>
        <begin position="384"/>
        <end position="405"/>
    </location>
</feature>
<comment type="subcellular location">
    <subcellularLocation>
        <location evidence="1">Membrane</location>
        <topology evidence="1">Multi-pass membrane protein</topology>
    </subcellularLocation>
</comment>
<sequence length="489" mass="52709">MEKVEKGSNANDGSQSGDAGDQTTTQEIIVGWEGPDDPENPMNWASSRKTFTIVMVSAVTFNISLASTIFAPGVPILMAEFGSTSSELASFVVSAYIVPFILGPLVFAPLSELYGRNVVMNSSNVAFLIFTVLCGASQNMAMFVVFRVLQGLTGCVPLTLGGGTIADLMPAEKRGRALSGWQLGPLLGPVLGPVIGGYIAQGAGWRWMFWLVAILSGILTLGCLLVRETYAPTLLARKVARLRKETGNPNYTLPATQGRSPGVLFRRAIFRPLKMLFRSPIVLFMALEVSIVYAYLYLLFTTFTFVFRDQYGFGSGAAGLAYLGLGVGFLVGLFGTGSTSDYIAKKRAAGAAIKPEHRLPPLIFGVILVPLGLFWYGWTAEYKVHWMAPIAGTSLIGLGVLFVFMPIQAYLIDAFTIYAASAIATNTVVRSLFGAVLPLAGQRMYATLGLGWGNSLLAFIALATVPLTWVLMKNGERIRSSPRFRVDLD</sequence>
<dbReference type="AlphaFoldDB" id="A0A175WBY8"/>
<feature type="transmembrane region" description="Helical" evidence="7">
    <location>
        <begin position="51"/>
        <end position="71"/>
    </location>
</feature>
<dbReference type="EMBL" id="LCTW02000041">
    <property type="protein sequence ID" value="KXX81143.1"/>
    <property type="molecule type" value="Genomic_DNA"/>
</dbReference>
<evidence type="ECO:0000256" key="1">
    <source>
        <dbReference type="ARBA" id="ARBA00004141"/>
    </source>
</evidence>
<evidence type="ECO:0000313" key="9">
    <source>
        <dbReference type="EMBL" id="KXX81143.1"/>
    </source>
</evidence>
<dbReference type="Proteomes" id="UP000078237">
    <property type="component" value="Unassembled WGS sequence"/>
</dbReference>
<evidence type="ECO:0000256" key="3">
    <source>
        <dbReference type="ARBA" id="ARBA00022692"/>
    </source>
</evidence>
<dbReference type="PANTHER" id="PTHR23502:SF68">
    <property type="entry name" value="MULTIDRUG TRANSPORTER, PUTATIVE (AFU_ORTHOLOGUE AFUA_3G01120)-RELATED"/>
    <property type="match status" value="1"/>
</dbReference>
<evidence type="ECO:0000259" key="8">
    <source>
        <dbReference type="PROSITE" id="PS50850"/>
    </source>
</evidence>
<evidence type="ECO:0000256" key="7">
    <source>
        <dbReference type="SAM" id="Phobius"/>
    </source>
</evidence>
<feature type="transmembrane region" description="Helical" evidence="7">
    <location>
        <begin position="151"/>
        <end position="171"/>
    </location>
</feature>
<dbReference type="PANTHER" id="PTHR23502">
    <property type="entry name" value="MAJOR FACILITATOR SUPERFAMILY"/>
    <property type="match status" value="1"/>
</dbReference>
<dbReference type="InterPro" id="IPR020846">
    <property type="entry name" value="MFS_dom"/>
</dbReference>
<dbReference type="CDD" id="cd17323">
    <property type="entry name" value="MFS_Tpo1_MDR_like"/>
    <property type="match status" value="1"/>
</dbReference>
<dbReference type="GO" id="GO:0016020">
    <property type="term" value="C:membrane"/>
    <property type="evidence" value="ECO:0007669"/>
    <property type="project" value="UniProtKB-SubCell"/>
</dbReference>
<comment type="caution">
    <text evidence="9">The sequence shown here is derived from an EMBL/GenBank/DDBJ whole genome shotgun (WGS) entry which is preliminary data.</text>
</comment>
<dbReference type="Gene3D" id="1.20.1250.20">
    <property type="entry name" value="MFS general substrate transporter like domains"/>
    <property type="match status" value="1"/>
</dbReference>
<feature type="transmembrane region" description="Helical" evidence="7">
    <location>
        <begin position="281"/>
        <end position="307"/>
    </location>
</feature>
<name>A0A175WBY8_9PEZI</name>
<organism evidence="9 10">
    <name type="scientific">Madurella mycetomatis</name>
    <dbReference type="NCBI Taxonomy" id="100816"/>
    <lineage>
        <taxon>Eukaryota</taxon>
        <taxon>Fungi</taxon>
        <taxon>Dikarya</taxon>
        <taxon>Ascomycota</taxon>
        <taxon>Pezizomycotina</taxon>
        <taxon>Sordariomycetes</taxon>
        <taxon>Sordariomycetidae</taxon>
        <taxon>Sordariales</taxon>
        <taxon>Sordariales incertae sedis</taxon>
        <taxon>Madurella</taxon>
    </lineage>
</organism>
<reference evidence="9 10" key="1">
    <citation type="journal article" date="2016" name="Genome Announc.">
        <title>Genome Sequence of Madurella mycetomatis mm55, Isolated from a Human Mycetoma Case in Sudan.</title>
        <authorList>
            <person name="Smit S."/>
            <person name="Derks M.F."/>
            <person name="Bervoets S."/>
            <person name="Fahal A."/>
            <person name="van Leeuwen W."/>
            <person name="van Belkum A."/>
            <person name="van de Sande W.W."/>
        </authorList>
    </citation>
    <scope>NUCLEOTIDE SEQUENCE [LARGE SCALE GENOMIC DNA]</scope>
    <source>
        <strain evidence="10">mm55</strain>
    </source>
</reference>
<feature type="transmembrane region" description="Helical" evidence="7">
    <location>
        <begin position="207"/>
        <end position="226"/>
    </location>
</feature>
<evidence type="ECO:0000256" key="4">
    <source>
        <dbReference type="ARBA" id="ARBA00022989"/>
    </source>
</evidence>
<feature type="transmembrane region" description="Helical" evidence="7">
    <location>
        <begin position="183"/>
        <end position="201"/>
    </location>
</feature>
<feature type="transmembrane region" description="Helical" evidence="7">
    <location>
        <begin position="91"/>
        <end position="113"/>
    </location>
</feature>
<dbReference type="STRING" id="100816.A0A175WBY8"/>
<evidence type="ECO:0000256" key="5">
    <source>
        <dbReference type="ARBA" id="ARBA00023136"/>
    </source>
</evidence>
<dbReference type="GO" id="GO:0022857">
    <property type="term" value="F:transmembrane transporter activity"/>
    <property type="evidence" value="ECO:0007669"/>
    <property type="project" value="InterPro"/>
</dbReference>
<keyword evidence="5 7" id="KW-0472">Membrane</keyword>